<dbReference type="PROSITE" id="PS01186">
    <property type="entry name" value="EGF_2"/>
    <property type="match status" value="32"/>
</dbReference>
<feature type="disulfide bond" evidence="3">
    <location>
        <begin position="498"/>
        <end position="507"/>
    </location>
</feature>
<dbReference type="PANTHER" id="PTHR14949">
    <property type="entry name" value="EGF-LIKE-DOMAIN, MULTIPLE 7, 8"/>
    <property type="match status" value="1"/>
</dbReference>
<feature type="disulfide bond" evidence="3">
    <location>
        <begin position="538"/>
        <end position="547"/>
    </location>
</feature>
<feature type="disulfide bond" evidence="3">
    <location>
        <begin position="968"/>
        <end position="977"/>
    </location>
</feature>
<feature type="disulfide bond" evidence="3">
    <location>
        <begin position="694"/>
        <end position="703"/>
    </location>
</feature>
<feature type="disulfide bond" evidence="3">
    <location>
        <begin position="1280"/>
        <end position="1289"/>
    </location>
</feature>
<evidence type="ECO:0000313" key="7">
    <source>
        <dbReference type="Proteomes" id="UP001431209"/>
    </source>
</evidence>
<feature type="domain" description="EGF-like" evidence="5">
    <location>
        <begin position="234"/>
        <end position="273"/>
    </location>
</feature>
<comment type="caution">
    <text evidence="3">Lacks conserved residue(s) required for the propagation of feature annotation.</text>
</comment>
<gene>
    <name evidence="6" type="ORF">AKO1_010561</name>
</gene>
<name>A0AAW2ZLN4_9EUKA</name>
<feature type="disulfide bond" evidence="3">
    <location>
        <begin position="577"/>
        <end position="586"/>
    </location>
</feature>
<feature type="domain" description="EGF-like" evidence="5">
    <location>
        <begin position="1530"/>
        <end position="1563"/>
    </location>
</feature>
<feature type="disulfide bond" evidence="3">
    <location>
        <begin position="1007"/>
        <end position="1016"/>
    </location>
</feature>
<feature type="domain" description="EGF-like" evidence="5">
    <location>
        <begin position="789"/>
        <end position="822"/>
    </location>
</feature>
<feature type="domain" description="EGF-like" evidence="5">
    <location>
        <begin position="475"/>
        <end position="508"/>
    </location>
</feature>
<feature type="disulfide bond" evidence="3">
    <location>
        <begin position="616"/>
        <end position="625"/>
    </location>
</feature>
<dbReference type="GO" id="GO:0009986">
    <property type="term" value="C:cell surface"/>
    <property type="evidence" value="ECO:0007669"/>
    <property type="project" value="TreeGrafter"/>
</dbReference>
<feature type="domain" description="EGF-like" evidence="5">
    <location>
        <begin position="906"/>
        <end position="939"/>
    </location>
</feature>
<feature type="disulfide bond" evidence="3">
    <location>
        <begin position="1514"/>
        <end position="1523"/>
    </location>
</feature>
<feature type="chain" id="PRO_5043800377" description="EGF-like domain-containing protein" evidence="4">
    <location>
        <begin position="21"/>
        <end position="3198"/>
    </location>
</feature>
<feature type="disulfide bond" evidence="3">
    <location>
        <begin position="1085"/>
        <end position="1094"/>
    </location>
</feature>
<feature type="disulfide bond" evidence="3">
    <location>
        <begin position="342"/>
        <end position="351"/>
    </location>
</feature>
<feature type="disulfide bond" evidence="3">
    <location>
        <begin position="381"/>
        <end position="390"/>
    </location>
</feature>
<evidence type="ECO:0000256" key="2">
    <source>
        <dbReference type="ARBA" id="ARBA00023157"/>
    </source>
</evidence>
<feature type="domain" description="EGF-like" evidence="5">
    <location>
        <begin position="358"/>
        <end position="391"/>
    </location>
</feature>
<dbReference type="PANTHER" id="PTHR14949:SF54">
    <property type="entry name" value="VWFD DOMAIN-CONTAINING PROTEIN"/>
    <property type="match status" value="1"/>
</dbReference>
<feature type="disulfide bond" evidence="3">
    <location>
        <begin position="263"/>
        <end position="272"/>
    </location>
</feature>
<protein>
    <recommendedName>
        <fullName evidence="5">EGF-like domain-containing protein</fullName>
    </recommendedName>
</protein>
<dbReference type="Proteomes" id="UP001431209">
    <property type="component" value="Unassembled WGS sequence"/>
</dbReference>
<feature type="disulfide bond" evidence="3">
    <location>
        <begin position="1241"/>
        <end position="1250"/>
    </location>
</feature>
<feature type="disulfide bond" evidence="3">
    <location>
        <begin position="1124"/>
        <end position="1133"/>
    </location>
</feature>
<feature type="disulfide bond" evidence="3">
    <location>
        <begin position="1553"/>
        <end position="1562"/>
    </location>
</feature>
<feature type="disulfide bond" evidence="3">
    <location>
        <begin position="1631"/>
        <end position="1640"/>
    </location>
</feature>
<keyword evidence="3" id="KW-0245">EGF-like domain</keyword>
<dbReference type="InterPro" id="IPR050969">
    <property type="entry name" value="Dev_Signal_Modulators"/>
</dbReference>
<feature type="disulfide bond" evidence="3">
    <location>
        <begin position="851"/>
        <end position="860"/>
    </location>
</feature>
<dbReference type="EMBL" id="JAOPGA020001574">
    <property type="protein sequence ID" value="KAL0489621.1"/>
    <property type="molecule type" value="Genomic_DNA"/>
</dbReference>
<feature type="domain" description="EGF-like" evidence="5">
    <location>
        <begin position="710"/>
        <end position="743"/>
    </location>
</feature>
<keyword evidence="2 3" id="KW-1015">Disulfide bond</keyword>
<feature type="disulfide bond" evidence="3">
    <location>
        <begin position="812"/>
        <end position="821"/>
    </location>
</feature>
<dbReference type="PROSITE" id="PS50026">
    <property type="entry name" value="EGF_3"/>
    <property type="match status" value="27"/>
</dbReference>
<evidence type="ECO:0000313" key="6">
    <source>
        <dbReference type="EMBL" id="KAL0489621.1"/>
    </source>
</evidence>
<feature type="domain" description="EGF-like" evidence="5">
    <location>
        <begin position="984"/>
        <end position="1017"/>
    </location>
</feature>
<feature type="domain" description="EGF-like" evidence="5">
    <location>
        <begin position="1100"/>
        <end position="1134"/>
    </location>
</feature>
<sequence>MKYVVVMLLMFLSGIEPFFGDDFKNDIEIVGYWPLKANTNKNGPYGSDIKLTPTTAIRDFLPITSSLTSAETGELRETIGDYSISFWISLHFPEYNGTFSPIKFNGYSIDVGIEDGYISNFAIGSGFANVKIIEWTHIMILYKYNSYYEIYSNNTSILKDTSAGISVINPGKMTFEIPTSEARRLLTQRERLTLTRQQLFCFANITHRVTCGYGSCSSYDNCKCQQGWYGDVCDITLCNSIPSTSASACSSNGNCVGPDQCECRNGYSGTFCNETTCFGISSTSPTVCGGKGICSSTDNCACDTGYYGSDCKSWRCSDVENTDVQNVCSGNGTCTSPNSCSCKEGYSGPDCKLWNCFGIPPTDLSVCSSNGTCVAPDTCSCKQGYSGPNCNAWNCFDLSKSDRNVCSSNGTCISPNLCDCKNGYFGQLCENWNCFSYRNDHPDVCSTNGTCIAPNTCNCNPGYEGTQCNNWKCNNILKTNVKVCSGNGTCIAPSLCNCNPGYIGTTCNNWKCFNVGKATVASVCSGNGTCISPDLCNCNDGYYGSKCENYNCGGVLRTNSGVCSRNGTCIAPDVCNCKNGFYGSTCQSWDCNSTPSTNPSVCSSNGTCVAPNMCNCKDGYYGANCEQWSCYGVGYNDKAACSGNGTCIAPDTCSCNSGYNGDQCQSWSCANIINTDPRVCSSNGTCISPNVCNCNGGYNGTTCSTWYCFGKLNTDTSVCSRNGTCIAPSTCSCKAGYVGAQCESWNCFSVPRTSSSVCSSGNGTCIAPNVCNCKNGFYGNQCQSWNCNGIISTDKAVCSSNGTCIAPNLCSCNSGYYGSTCEKWNCNNMLYTNISVCSSNGTCIAPNVCNCNNGYTGATCNSWSCFTKPKTDPSVCSRNGTCIAPNVCNCKNGFYGNQCQSWNCNNIISTDREVCSRNGTCIAPNVCNCNNGYYGNQCQSWNCNNIISTNTSVCSSNGTCISPNLCKCNNGYYGSTCERWNCDNLLYSNNNVCSSNGTCIAPNVCNCNNGYYGNTCENWSCFGLNNTDKLVCSSNGTCIAPNVCNCKDGYDSSTCGSWKCFGVINSDNKVCSGNGSCISPDTCSCKPGFYGSECQYWNCNGIPSTIGSVCSGNGTCIAPDVCNCKSGFYGTTCELWNCNGTSSTNPSVCSSNGTCIAPNVCYCNAGYFGSTCQQWMCQGTLFNNKNVCSTNGTCIAPDTCNCNTGYTGTKCETWKCSNKLKTDVSVCSRNGTCIAPDVCNCNSGYYGNQCQSWNCNSVINTNNAGCSNNGTCISPNTCNCNAGYYGSSCQSWSCNGVINTNNAGCSSNGTCVSPNTCNCNTGYYGSSCQSWSCNSIINTNNAGCSSNGTCIAPNTCNCNSGYYGASCQSWNCNGIISTDKAVCSSNGTCIAPNLCSCNSGYYGSTCEKWNCNNMLYTNISVCSSNGTCIAPNVCNCNSGYFGSACQQWMCQGTLFNNKAVCSTNGTCIAPNKCNCNAGYTGVTCDSWFCNQILNTNNTVCSSNGTCISPNVCNCNSGYYGSSCEKWNCFSIDALNPQVCSTNGTCISPNLCNCKSGYFGGSCQSYNCYGTLSTSNSVCSTHGDCISPNSCSCDSGYFGDSCNVTTCSGVSSNSSSVCSGYGSCYLLDYCDCDAGHNGINCEIDFTKRYNVYIPDNKIYFYDTVNITVYTDYSIPVQYSSFVSFQIVGQPNIITNSTFVNKNTYIFRTTVAPNSDMKYSFIMLYNNVSITTTPMMFYVLSKTPLLMKVNGTQPDYILTSSSTSQLSIYPQQPNSFPFLSPELTNMVVVSVDNKKYYTTSTINGLDYLVSITDQTVNGVIDLNLHFKSPSGVYYDLTSANLSVPVFKKGSISYVSTQNGGGKANTVFNSNIVLYQMDNYKPEFTNIINRMKLVLTDSNNNDAQLTTTQNSNQLQAKINRQEGVYTLSVILLPYPSSSAPTVVLSTNTLVVVILELMNIVGNLVPNFYPQSNSVTNVVSVMQSTKLQRPIDIPTNMLSNITILCNVTNGNGPVQGVYDRSTGSLTCGITKPSSIVSSYSIFVKFSSTNRIIEWSTNALPFYLTTTSSPLTVYPFVYLYEASDSNTIRVNTTLASQLYNCDNLYWMYTSNAVNYYFNTTCLVIVPATKSSVIVQGDIAFDFSLFTSRTNTVALRLYYYNKQSGYSAVATSSDSYLTFIKKKLSFSNMNSLFKSLDLFTMNFENPLTDPTLFFNVSYYQDTTFEYTTNTFKYIPMKCSGAQNTYSQCQFEPFTPLFVPVKLSFVIYFYRLGQSDVISAPITSSYYAPLLQIKTIFPFIVEAGTASYTYTLTTDLKLNPLFSFVVNSTVASTTRLVNSYSYGNSVSFNFTLPNKDRNNIYLSINYASSHPGASLALSNLNVPNLLQNISASVINPSNYVQVSFFAYSSPFFNLNDTSLNRVIMLADREYSYTPTTPVIIPELYRSESFSFDLRSVAFRQTVSCVVNKADGHITITGQIKPGFTTYMGSINQYSNLLMNNMTLFTTSARATWYYPQDLVAKYPRVYIVNDPPFTTKILNVYLRFPNNNFLTIDGNFPFYLNNSTTTELSNRALGATSVDLYSSIPIENMTTSTTNYFTHELYVSTGLKNSFAQITTSNNPRWKNTYPIRYGVGSYPNTVSVKFAYATYSQQFSLYNATLFSDLYSLIYCQVNPSLPSANVTYHIATYSSSSTLSGVTTLNFVCNNVNLSTGHNVIVPVYREVDPNVFGNYLQLYNMSYQTLDMWMLPKTLPLSVVPPVVPVNTTSTILLLTRYDINAVYGIMTPTFKIRLTEKTNASNIVLLPCLQSGSNFTFNATSFVNVVYLVQLLMTVNDVTLPILSVDTMQLTILDGNYLQPGIGSTYGGEINTIIRPTNVVPPYNITFLNYPQIPKFEQLSSNITFKSSLIPVNLRNVIVPYNSYKLRLNDQIMSVDYFIVDQVKISVFPTTLIYQSGVFVNVTMNMTITTVVGSLMINMIPTTGPSFLTDYGRVNTTKSIGTLIPDTLQSDVYSLTVMYTSDQMLADDNNNNWVSCSNTVNVTIRDYIGIDYTDGELDIGFVGESNFVNITFDYYKYSMSDRVVCGYSYINSPNTLLTSPFSFYNRTTGVCTNINAATSGVVVISLYLSGDYVQNNLLLLSNNISYSLVDKFTISNLLPRASLMDQLNISMSTSKVINPFNTPNVTFTCGRNGTLVTFSSSISTCEIQV</sequence>
<feature type="disulfide bond" evidence="3">
    <location>
        <begin position="929"/>
        <end position="938"/>
    </location>
</feature>
<feature type="domain" description="EGF-like" evidence="5">
    <location>
        <begin position="397"/>
        <end position="430"/>
    </location>
</feature>
<feature type="domain" description="EGF-like" evidence="5">
    <location>
        <begin position="592"/>
        <end position="626"/>
    </location>
</feature>
<feature type="domain" description="EGF-like" evidence="5">
    <location>
        <begin position="1218"/>
        <end position="1251"/>
    </location>
</feature>
<dbReference type="PROSITE" id="PS00022">
    <property type="entry name" value="EGF_1"/>
    <property type="match status" value="32"/>
</dbReference>
<feature type="domain" description="EGF-like" evidence="5">
    <location>
        <begin position="1257"/>
        <end position="1290"/>
    </location>
</feature>
<dbReference type="SMART" id="SM00181">
    <property type="entry name" value="EGF"/>
    <property type="match status" value="37"/>
</dbReference>
<evidence type="ECO:0000256" key="4">
    <source>
        <dbReference type="SAM" id="SignalP"/>
    </source>
</evidence>
<evidence type="ECO:0000259" key="5">
    <source>
        <dbReference type="PROSITE" id="PS50026"/>
    </source>
</evidence>
<feature type="disulfide bond" evidence="3">
    <location>
        <begin position="1436"/>
        <end position="1445"/>
    </location>
</feature>
<reference evidence="6 7" key="1">
    <citation type="submission" date="2024-03" db="EMBL/GenBank/DDBJ databases">
        <title>The Acrasis kona genome and developmental transcriptomes reveal deep origins of eukaryotic multicellular pathways.</title>
        <authorList>
            <person name="Sheikh S."/>
            <person name="Fu C.-J."/>
            <person name="Brown M.W."/>
            <person name="Baldauf S.L."/>
        </authorList>
    </citation>
    <scope>NUCLEOTIDE SEQUENCE [LARGE SCALE GENOMIC DNA]</scope>
    <source>
        <strain evidence="6 7">ATCC MYA-3509</strain>
    </source>
</reference>
<feature type="signal peptide" evidence="4">
    <location>
        <begin position="1"/>
        <end position="20"/>
    </location>
</feature>
<feature type="domain" description="EGF-like" evidence="5">
    <location>
        <begin position="1063"/>
        <end position="1095"/>
    </location>
</feature>
<accession>A0AAW2ZLN4</accession>
<feature type="disulfide bond" evidence="3">
    <location>
        <begin position="890"/>
        <end position="899"/>
    </location>
</feature>
<feature type="disulfide bond" evidence="3">
    <location>
        <begin position="420"/>
        <end position="429"/>
    </location>
</feature>
<proteinExistence type="predicted"/>
<feature type="domain" description="EGF-like" evidence="5">
    <location>
        <begin position="1602"/>
        <end position="1641"/>
    </location>
</feature>
<feature type="domain" description="EGF-like" evidence="5">
    <location>
        <begin position="514"/>
        <end position="548"/>
    </location>
</feature>
<feature type="domain" description="EGF-like" evidence="5">
    <location>
        <begin position="671"/>
        <end position="704"/>
    </location>
</feature>
<keyword evidence="7" id="KW-1185">Reference proteome</keyword>
<dbReference type="Pfam" id="PF25024">
    <property type="entry name" value="EGF_TEN"/>
    <property type="match status" value="4"/>
</dbReference>
<feature type="domain" description="EGF-like" evidence="5">
    <location>
        <begin position="554"/>
        <end position="587"/>
    </location>
</feature>
<evidence type="ECO:0000256" key="1">
    <source>
        <dbReference type="ARBA" id="ARBA00022729"/>
    </source>
</evidence>
<feature type="domain" description="EGF-like" evidence="5">
    <location>
        <begin position="437"/>
        <end position="469"/>
    </location>
</feature>
<feature type="domain" description="EGF-like" evidence="5">
    <location>
        <begin position="1413"/>
        <end position="1446"/>
    </location>
</feature>
<feature type="disulfide bond" evidence="3">
    <location>
        <begin position="1202"/>
        <end position="1211"/>
    </location>
</feature>
<organism evidence="6 7">
    <name type="scientific">Acrasis kona</name>
    <dbReference type="NCBI Taxonomy" id="1008807"/>
    <lineage>
        <taxon>Eukaryota</taxon>
        <taxon>Discoba</taxon>
        <taxon>Heterolobosea</taxon>
        <taxon>Tetramitia</taxon>
        <taxon>Eutetramitia</taxon>
        <taxon>Acrasidae</taxon>
        <taxon>Acrasis</taxon>
    </lineage>
</organism>
<comment type="caution">
    <text evidence="6">The sequence shown here is derived from an EMBL/GenBank/DDBJ whole genome shotgun (WGS) entry which is preliminary data.</text>
</comment>
<feature type="disulfide bond" evidence="3">
    <location>
        <begin position="459"/>
        <end position="468"/>
    </location>
</feature>
<feature type="domain" description="EGF-like" evidence="5">
    <location>
        <begin position="1173"/>
        <end position="1212"/>
    </location>
</feature>
<dbReference type="Gene3D" id="2.10.25.10">
    <property type="entry name" value="Laminin"/>
    <property type="match status" value="20"/>
</dbReference>
<feature type="disulfide bond" evidence="3">
    <location>
        <begin position="1397"/>
        <end position="1406"/>
    </location>
</feature>
<dbReference type="Pfam" id="PF07974">
    <property type="entry name" value="EGF_2"/>
    <property type="match status" value="2"/>
</dbReference>
<dbReference type="GO" id="GO:0005102">
    <property type="term" value="F:signaling receptor binding"/>
    <property type="evidence" value="ECO:0007669"/>
    <property type="project" value="TreeGrafter"/>
</dbReference>
<feature type="domain" description="EGF-like" evidence="5">
    <location>
        <begin position="1485"/>
        <end position="1524"/>
    </location>
</feature>
<feature type="domain" description="EGF-like" evidence="5">
    <location>
        <begin position="828"/>
        <end position="861"/>
    </location>
</feature>
<feature type="domain" description="EGF-like" evidence="5">
    <location>
        <begin position="867"/>
        <end position="900"/>
    </location>
</feature>
<dbReference type="InterPro" id="IPR000742">
    <property type="entry name" value="EGF"/>
</dbReference>
<evidence type="ECO:0000256" key="3">
    <source>
        <dbReference type="PROSITE-ProRule" id="PRU00076"/>
    </source>
</evidence>
<keyword evidence="1 4" id="KW-0732">Signal</keyword>
<dbReference type="InterPro" id="IPR013111">
    <property type="entry name" value="EGF_extracell"/>
</dbReference>
<feature type="domain" description="EGF-like" evidence="5">
    <location>
        <begin position="318"/>
        <end position="352"/>
    </location>
</feature>
<feature type="domain" description="EGF-like" evidence="5">
    <location>
        <begin position="1374"/>
        <end position="1407"/>
    </location>
</feature>
<dbReference type="GO" id="GO:0005576">
    <property type="term" value="C:extracellular region"/>
    <property type="evidence" value="ECO:0007669"/>
    <property type="project" value="TreeGrafter"/>
</dbReference>
<feature type="domain" description="EGF-like" evidence="5">
    <location>
        <begin position="945"/>
        <end position="978"/>
    </location>
</feature>
<feature type="disulfide bond" evidence="3">
    <location>
        <begin position="733"/>
        <end position="742"/>
    </location>
</feature>